<dbReference type="EMBL" id="JBHSAS010000006">
    <property type="protein sequence ID" value="MFC4026346.1"/>
    <property type="molecule type" value="Genomic_DNA"/>
</dbReference>
<dbReference type="Gene3D" id="3.40.50.720">
    <property type="entry name" value="NAD(P)-binding Rossmann-like Domain"/>
    <property type="match status" value="1"/>
</dbReference>
<dbReference type="InterPro" id="IPR016040">
    <property type="entry name" value="NAD(P)-bd_dom"/>
</dbReference>
<comment type="caution">
    <text evidence="2">The sequence shown here is derived from an EMBL/GenBank/DDBJ whole genome shotgun (WGS) entry which is preliminary data.</text>
</comment>
<gene>
    <name evidence="2" type="ORF">ACFOS1_02935</name>
</gene>
<dbReference type="InterPro" id="IPR036291">
    <property type="entry name" value="NAD(P)-bd_dom_sf"/>
</dbReference>
<dbReference type="Pfam" id="PF13460">
    <property type="entry name" value="NAD_binding_10"/>
    <property type="match status" value="1"/>
</dbReference>
<evidence type="ECO:0000259" key="1">
    <source>
        <dbReference type="Pfam" id="PF13460"/>
    </source>
</evidence>
<reference evidence="3" key="1">
    <citation type="journal article" date="2019" name="Int. J. Syst. Evol. Microbiol.">
        <title>The Global Catalogue of Microorganisms (GCM) 10K type strain sequencing project: providing services to taxonomists for standard genome sequencing and annotation.</title>
        <authorList>
            <consortium name="The Broad Institute Genomics Platform"/>
            <consortium name="The Broad Institute Genome Sequencing Center for Infectious Disease"/>
            <person name="Wu L."/>
            <person name="Ma J."/>
        </authorList>
    </citation>
    <scope>NUCLEOTIDE SEQUENCE [LARGE SCALE GENOMIC DNA]</scope>
    <source>
        <strain evidence="3">CECT 9128</strain>
    </source>
</reference>
<keyword evidence="3" id="KW-1185">Reference proteome</keyword>
<dbReference type="SUPFAM" id="SSF51735">
    <property type="entry name" value="NAD(P)-binding Rossmann-fold domains"/>
    <property type="match status" value="1"/>
</dbReference>
<feature type="domain" description="NAD(P)-binding" evidence="1">
    <location>
        <begin position="8"/>
        <end position="189"/>
    </location>
</feature>
<accession>A0ABV8H540</accession>
<dbReference type="PANTHER" id="PTHR15020">
    <property type="entry name" value="FLAVIN REDUCTASE-RELATED"/>
    <property type="match status" value="1"/>
</dbReference>
<evidence type="ECO:0000313" key="2">
    <source>
        <dbReference type="EMBL" id="MFC4026346.1"/>
    </source>
</evidence>
<dbReference type="CDD" id="cd05243">
    <property type="entry name" value="SDR_a5"/>
    <property type="match status" value="1"/>
</dbReference>
<sequence length="216" mass="23261">MENILIAGATGSTGKRIIEILNNSESFSPMAMIRKEEQRQMFEDMGVESILADLEDDVSHAFKGVDKVIFAAGSGGSTGPEKTTAIDEEGAIKMIDGAKASNVKKFVMLSSMGTDSPEDGGDLEHYLRAKKKADDHLRASGMPFTIVQPGSLNDEMGRARVKVAEKLDEYGEISRDDVAFLLVMSLADPLTKNMSYQAVEGETPVKQALIELSGIG</sequence>
<protein>
    <submittedName>
        <fullName evidence="2">SDR family oxidoreductase</fullName>
    </submittedName>
</protein>
<dbReference type="PANTHER" id="PTHR15020:SF50">
    <property type="entry name" value="UPF0659 PROTEIN YMR090W"/>
    <property type="match status" value="1"/>
</dbReference>
<proteinExistence type="predicted"/>
<dbReference type="Proteomes" id="UP001595793">
    <property type="component" value="Unassembled WGS sequence"/>
</dbReference>
<name>A0ABV8H540_9FLAO</name>
<dbReference type="RefSeq" id="WP_290236297.1">
    <property type="nucleotide sequence ID" value="NZ_JAUFPZ010000002.1"/>
</dbReference>
<evidence type="ECO:0000313" key="3">
    <source>
        <dbReference type="Proteomes" id="UP001595793"/>
    </source>
</evidence>
<organism evidence="2 3">
    <name type="scientific">Zunongwangia endophytica</name>
    <dbReference type="NCBI Taxonomy" id="1808945"/>
    <lineage>
        <taxon>Bacteria</taxon>
        <taxon>Pseudomonadati</taxon>
        <taxon>Bacteroidota</taxon>
        <taxon>Flavobacteriia</taxon>
        <taxon>Flavobacteriales</taxon>
        <taxon>Flavobacteriaceae</taxon>
        <taxon>Zunongwangia</taxon>
    </lineage>
</organism>